<dbReference type="SUPFAM" id="SSF101967">
    <property type="entry name" value="Adhesin YadA, collagen-binding domain"/>
    <property type="match status" value="1"/>
</dbReference>
<feature type="transmembrane region" description="Helical" evidence="2">
    <location>
        <begin position="267"/>
        <end position="285"/>
    </location>
</feature>
<keyword evidence="6" id="KW-1185">Reference proteome</keyword>
<feature type="domain" description="DUF4349" evidence="4">
    <location>
        <begin position="73"/>
        <end position="281"/>
    </location>
</feature>
<evidence type="ECO:0000259" key="4">
    <source>
        <dbReference type="Pfam" id="PF14257"/>
    </source>
</evidence>
<evidence type="ECO:0000256" key="1">
    <source>
        <dbReference type="SAM" id="MobiDB-lite"/>
    </source>
</evidence>
<feature type="region of interest" description="Disordered" evidence="1">
    <location>
        <begin position="21"/>
        <end position="72"/>
    </location>
</feature>
<evidence type="ECO:0000256" key="2">
    <source>
        <dbReference type="SAM" id="Phobius"/>
    </source>
</evidence>
<dbReference type="RefSeq" id="WP_397064076.1">
    <property type="nucleotide sequence ID" value="NZ_JBIRYL010000007.1"/>
</dbReference>
<dbReference type="InterPro" id="IPR025645">
    <property type="entry name" value="DUF4349"/>
</dbReference>
<evidence type="ECO:0000313" key="6">
    <source>
        <dbReference type="Proteomes" id="UP001611494"/>
    </source>
</evidence>
<feature type="region of interest" description="Disordered" evidence="1">
    <location>
        <begin position="300"/>
        <end position="461"/>
    </location>
</feature>
<proteinExistence type="predicted"/>
<feature type="signal peptide" evidence="3">
    <location>
        <begin position="1"/>
        <end position="18"/>
    </location>
</feature>
<dbReference type="Gene3D" id="2.150.10.10">
    <property type="entry name" value="Serralysin-like metalloprotease, C-terminal"/>
    <property type="match status" value="1"/>
</dbReference>
<accession>A0ABW7W3S0</accession>
<feature type="compositionally biased region" description="Basic and acidic residues" evidence="1">
    <location>
        <begin position="324"/>
        <end position="337"/>
    </location>
</feature>
<feature type="chain" id="PRO_5045931027" evidence="3">
    <location>
        <begin position="19"/>
        <end position="461"/>
    </location>
</feature>
<sequence>MRKLGVLVAVVCGSVLLAGCGDESSSGTADHTMSFEGEAPAPATAPGIRVQKAPAREQAPAPAPDTDDQATARKEVVTGTVDLTADDPVAAAQTLVDRVAELDGRVDQRTENPGTADDDPHANLVVRIPATDTDAFIEGMGDLGEITQISTNRDDVTLQWQDLDARITALRASVDRLRDLMTRAANTADLIAAEEALADRQAELDSLTGQRRYLDDQISLSTLTVDIQSTAEKTGADGPTNFWAGVVDGWNSLFDWLKDAVVFIGRALPWLAFLALLGAIVGALVGPARRLGTARAAARAAGNSAARVENPAPGISRTAAEPGDAPRQDTKDADKSATDTGRAAQGTDPTATGGDETAPGPGRTATDRDETAPGTGRAVPGTDPTATGGDETAPGPGRAVKGADEAAPDTGADETAPGPGRAVKGADEVVPDAGGVVPGADESRPTEKKAVDPDGPDTDRT</sequence>
<protein>
    <submittedName>
        <fullName evidence="5">DUF4349 domain-containing protein</fullName>
    </submittedName>
</protein>
<keyword evidence="2" id="KW-1133">Transmembrane helix</keyword>
<organism evidence="5 6">
    <name type="scientific">Nocardia testacea</name>
    <dbReference type="NCBI Taxonomy" id="248551"/>
    <lineage>
        <taxon>Bacteria</taxon>
        <taxon>Bacillati</taxon>
        <taxon>Actinomycetota</taxon>
        <taxon>Actinomycetes</taxon>
        <taxon>Mycobacteriales</taxon>
        <taxon>Nocardiaceae</taxon>
        <taxon>Nocardia</taxon>
    </lineage>
</organism>
<keyword evidence="2" id="KW-0472">Membrane</keyword>
<keyword evidence="2" id="KW-0812">Transmembrane</keyword>
<gene>
    <name evidence="5" type="ORF">ACH49Z_21420</name>
</gene>
<feature type="compositionally biased region" description="Low complexity" evidence="1">
    <location>
        <begin position="431"/>
        <end position="440"/>
    </location>
</feature>
<dbReference type="Proteomes" id="UP001611494">
    <property type="component" value="Unassembled WGS sequence"/>
</dbReference>
<dbReference type="InterPro" id="IPR011049">
    <property type="entry name" value="Serralysin-like_metalloprot_C"/>
</dbReference>
<feature type="compositionally biased region" description="Basic and acidic residues" evidence="1">
    <location>
        <begin position="441"/>
        <end position="461"/>
    </location>
</feature>
<reference evidence="5 6" key="1">
    <citation type="submission" date="2024-10" db="EMBL/GenBank/DDBJ databases">
        <title>The Natural Products Discovery Center: Release of the First 8490 Sequenced Strains for Exploring Actinobacteria Biosynthetic Diversity.</title>
        <authorList>
            <person name="Kalkreuter E."/>
            <person name="Kautsar S.A."/>
            <person name="Yang D."/>
            <person name="Bader C.D."/>
            <person name="Teijaro C.N."/>
            <person name="Fluegel L."/>
            <person name="Davis C.M."/>
            <person name="Simpson J.R."/>
            <person name="Lauterbach L."/>
            <person name="Steele A.D."/>
            <person name="Gui C."/>
            <person name="Meng S."/>
            <person name="Li G."/>
            <person name="Viehrig K."/>
            <person name="Ye F."/>
            <person name="Su P."/>
            <person name="Kiefer A.F."/>
            <person name="Nichols A."/>
            <person name="Cepeda A.J."/>
            <person name="Yan W."/>
            <person name="Fan B."/>
            <person name="Jiang Y."/>
            <person name="Adhikari A."/>
            <person name="Zheng C.-J."/>
            <person name="Schuster L."/>
            <person name="Cowan T.M."/>
            <person name="Smanski M.J."/>
            <person name="Chevrette M.G."/>
            <person name="De Carvalho L.P.S."/>
            <person name="Shen B."/>
        </authorList>
    </citation>
    <scope>NUCLEOTIDE SEQUENCE [LARGE SCALE GENOMIC DNA]</scope>
    <source>
        <strain evidence="5 6">NPDC019377</strain>
    </source>
</reference>
<evidence type="ECO:0000313" key="5">
    <source>
        <dbReference type="EMBL" id="MFI2232413.1"/>
    </source>
</evidence>
<evidence type="ECO:0000256" key="3">
    <source>
        <dbReference type="SAM" id="SignalP"/>
    </source>
</evidence>
<comment type="caution">
    <text evidence="5">The sequence shown here is derived from an EMBL/GenBank/DDBJ whole genome shotgun (WGS) entry which is preliminary data.</text>
</comment>
<name>A0ABW7W3S0_9NOCA</name>
<dbReference type="PROSITE" id="PS51257">
    <property type="entry name" value="PROKAR_LIPOPROTEIN"/>
    <property type="match status" value="1"/>
</dbReference>
<dbReference type="EMBL" id="JBIRYL010000007">
    <property type="protein sequence ID" value="MFI2232413.1"/>
    <property type="molecule type" value="Genomic_DNA"/>
</dbReference>
<dbReference type="Pfam" id="PF14257">
    <property type="entry name" value="DUF4349"/>
    <property type="match status" value="1"/>
</dbReference>
<keyword evidence="3" id="KW-0732">Signal</keyword>